<evidence type="ECO:0000313" key="7">
    <source>
        <dbReference type="EMBL" id="SDO45253.1"/>
    </source>
</evidence>
<sequence>MAANNPYATYKQNSFETKSAGELTLMLYEGCLKFIKRAEKAIDDNQMEEKNTNLIKAQNIVRELMVTLDMKVAVSKDMLPMYDYILNQLIEANMKNDKEALQNAAQFVADFRDTWKEVIKADRQSRHGQKAAPAEPAAAPSEPAAAPSKQDATVNPYAKARMQNPYAANASNPYAKAKQAAAAAAAKG</sequence>
<accession>A0A1H0JNV0</accession>
<dbReference type="PANTHER" id="PTHR34773:SF1">
    <property type="entry name" value="FLAGELLAR SECRETION CHAPERONE FLIS"/>
    <property type="match status" value="1"/>
</dbReference>
<keyword evidence="7" id="KW-0969">Cilium</keyword>
<feature type="compositionally biased region" description="Low complexity" evidence="6">
    <location>
        <begin position="131"/>
        <end position="148"/>
    </location>
</feature>
<dbReference type="InterPro" id="IPR036584">
    <property type="entry name" value="FliS_sf"/>
</dbReference>
<dbReference type="SUPFAM" id="SSF101116">
    <property type="entry name" value="Flagellar export chaperone FliS"/>
    <property type="match status" value="1"/>
</dbReference>
<dbReference type="GO" id="GO:0071973">
    <property type="term" value="P:bacterial-type flagellum-dependent cell motility"/>
    <property type="evidence" value="ECO:0007669"/>
    <property type="project" value="TreeGrafter"/>
</dbReference>
<comment type="similarity">
    <text evidence="2">Belongs to the FliS family.</text>
</comment>
<organism evidence="7 8">
    <name type="scientific">Alkalicoccus daliensis</name>
    <dbReference type="NCBI Taxonomy" id="745820"/>
    <lineage>
        <taxon>Bacteria</taxon>
        <taxon>Bacillati</taxon>
        <taxon>Bacillota</taxon>
        <taxon>Bacilli</taxon>
        <taxon>Bacillales</taxon>
        <taxon>Bacillaceae</taxon>
        <taxon>Alkalicoccus</taxon>
    </lineage>
</organism>
<name>A0A1H0JNV0_9BACI</name>
<comment type="subcellular location">
    <subcellularLocation>
        <location evidence="1">Cytoplasm</location>
        <location evidence="1">Cytosol</location>
    </subcellularLocation>
</comment>
<dbReference type="Gene3D" id="1.20.120.340">
    <property type="entry name" value="Flagellar protein FliS"/>
    <property type="match status" value="1"/>
</dbReference>
<keyword evidence="7" id="KW-0966">Cell projection</keyword>
<evidence type="ECO:0000256" key="2">
    <source>
        <dbReference type="ARBA" id="ARBA00008787"/>
    </source>
</evidence>
<dbReference type="InterPro" id="IPR003713">
    <property type="entry name" value="FliS"/>
</dbReference>
<dbReference type="EMBL" id="FNIL01000014">
    <property type="protein sequence ID" value="SDO45253.1"/>
    <property type="molecule type" value="Genomic_DNA"/>
</dbReference>
<evidence type="ECO:0000256" key="4">
    <source>
        <dbReference type="ARBA" id="ARBA00022795"/>
    </source>
</evidence>
<evidence type="ECO:0000256" key="5">
    <source>
        <dbReference type="ARBA" id="ARBA00023186"/>
    </source>
</evidence>
<keyword evidence="8" id="KW-1185">Reference proteome</keyword>
<feature type="region of interest" description="Disordered" evidence="6">
    <location>
        <begin position="121"/>
        <end position="188"/>
    </location>
</feature>
<evidence type="ECO:0000256" key="6">
    <source>
        <dbReference type="SAM" id="MobiDB-lite"/>
    </source>
</evidence>
<dbReference type="Pfam" id="PF02561">
    <property type="entry name" value="FliS"/>
    <property type="match status" value="1"/>
</dbReference>
<keyword evidence="3" id="KW-0963">Cytoplasm</keyword>
<keyword evidence="4" id="KW-1005">Bacterial flagellum biogenesis</keyword>
<dbReference type="GO" id="GO:0044780">
    <property type="term" value="P:bacterial-type flagellum assembly"/>
    <property type="evidence" value="ECO:0007669"/>
    <property type="project" value="InterPro"/>
</dbReference>
<dbReference type="GO" id="GO:0005829">
    <property type="term" value="C:cytosol"/>
    <property type="evidence" value="ECO:0007669"/>
    <property type="project" value="UniProtKB-SubCell"/>
</dbReference>
<dbReference type="PANTHER" id="PTHR34773">
    <property type="entry name" value="FLAGELLAR SECRETION CHAPERONE FLIS"/>
    <property type="match status" value="1"/>
</dbReference>
<dbReference type="OrthoDB" id="1524959at2"/>
<dbReference type="CDD" id="cd16098">
    <property type="entry name" value="FliS"/>
    <property type="match status" value="1"/>
</dbReference>
<keyword evidence="7" id="KW-0282">Flagellum</keyword>
<feature type="compositionally biased region" description="Low complexity" evidence="6">
    <location>
        <begin position="165"/>
        <end position="188"/>
    </location>
</feature>
<dbReference type="Proteomes" id="UP000198778">
    <property type="component" value="Unassembled WGS sequence"/>
</dbReference>
<gene>
    <name evidence="7" type="ORF">SAMN04488053_11432</name>
</gene>
<keyword evidence="5" id="KW-0143">Chaperone</keyword>
<evidence type="ECO:0000313" key="8">
    <source>
        <dbReference type="Proteomes" id="UP000198778"/>
    </source>
</evidence>
<evidence type="ECO:0000256" key="1">
    <source>
        <dbReference type="ARBA" id="ARBA00004514"/>
    </source>
</evidence>
<reference evidence="8" key="1">
    <citation type="submission" date="2016-10" db="EMBL/GenBank/DDBJ databases">
        <authorList>
            <person name="Varghese N."/>
            <person name="Submissions S."/>
        </authorList>
    </citation>
    <scope>NUCLEOTIDE SEQUENCE [LARGE SCALE GENOMIC DNA]</scope>
    <source>
        <strain evidence="8">CGMCC 1.10369</strain>
    </source>
</reference>
<dbReference type="NCBIfam" id="TIGR00208">
    <property type="entry name" value="fliS"/>
    <property type="match status" value="1"/>
</dbReference>
<protein>
    <submittedName>
        <fullName evidence="7">Flagellar protein FliS</fullName>
    </submittedName>
</protein>
<dbReference type="STRING" id="745820.SAMN04488053_11432"/>
<evidence type="ECO:0000256" key="3">
    <source>
        <dbReference type="ARBA" id="ARBA00022490"/>
    </source>
</evidence>
<proteinExistence type="inferred from homology"/>
<dbReference type="AlphaFoldDB" id="A0A1H0JNV0"/>